<dbReference type="STRING" id="51240.A0A2I4GCS0"/>
<protein>
    <submittedName>
        <fullName evidence="2">Uncharacterized mitochondrial protein AtMg01250-like</fullName>
    </submittedName>
</protein>
<dbReference type="OrthoDB" id="1932527at2759"/>
<evidence type="ECO:0000313" key="2">
    <source>
        <dbReference type="RefSeq" id="XP_018841655.1"/>
    </source>
</evidence>
<dbReference type="KEGG" id="jre:109006733"/>
<dbReference type="Proteomes" id="UP000235220">
    <property type="component" value="Chromosome 4"/>
</dbReference>
<dbReference type="PANTHER" id="PTHR46890">
    <property type="entry name" value="NON-LTR RETROLELEMENT REVERSE TRANSCRIPTASE-LIKE PROTEIN-RELATED"/>
    <property type="match status" value="1"/>
</dbReference>
<dbReference type="RefSeq" id="XP_018841655.1">
    <property type="nucleotide sequence ID" value="XM_018986110.1"/>
</dbReference>
<proteinExistence type="predicted"/>
<organism evidence="1 2">
    <name type="scientific">Juglans regia</name>
    <name type="common">English walnut</name>
    <dbReference type="NCBI Taxonomy" id="51240"/>
    <lineage>
        <taxon>Eukaryota</taxon>
        <taxon>Viridiplantae</taxon>
        <taxon>Streptophyta</taxon>
        <taxon>Embryophyta</taxon>
        <taxon>Tracheophyta</taxon>
        <taxon>Spermatophyta</taxon>
        <taxon>Magnoliopsida</taxon>
        <taxon>eudicotyledons</taxon>
        <taxon>Gunneridae</taxon>
        <taxon>Pentapetalae</taxon>
        <taxon>rosids</taxon>
        <taxon>fabids</taxon>
        <taxon>Fagales</taxon>
        <taxon>Juglandaceae</taxon>
        <taxon>Juglans</taxon>
    </lineage>
</organism>
<dbReference type="SUPFAM" id="SSF56672">
    <property type="entry name" value="DNA/RNA polymerases"/>
    <property type="match status" value="1"/>
</dbReference>
<dbReference type="Gramene" id="Jr04_03240_p1">
    <property type="protein sequence ID" value="cds.Jr04_03240_p1"/>
    <property type="gene ID" value="Jr04_03240"/>
</dbReference>
<reference evidence="2" key="1">
    <citation type="submission" date="2025-08" db="UniProtKB">
        <authorList>
            <consortium name="RefSeq"/>
        </authorList>
    </citation>
    <scope>IDENTIFICATION</scope>
    <source>
        <tissue evidence="2">Leaves</tissue>
    </source>
</reference>
<gene>
    <name evidence="2" type="primary">LOC109006733</name>
</gene>
<accession>A0A2I4GCS0</accession>
<name>A0A2I4GCS0_JUGRE</name>
<dbReference type="InterPro" id="IPR043502">
    <property type="entry name" value="DNA/RNA_pol_sf"/>
</dbReference>
<evidence type="ECO:0000313" key="1">
    <source>
        <dbReference type="Proteomes" id="UP000235220"/>
    </source>
</evidence>
<dbReference type="PROSITE" id="PS50878">
    <property type="entry name" value="RT_POL"/>
    <property type="match status" value="1"/>
</dbReference>
<dbReference type="InterPro" id="IPR052343">
    <property type="entry name" value="Retrotransposon-Effector_Assoc"/>
</dbReference>
<dbReference type="AlphaFoldDB" id="A0A2I4GCS0"/>
<dbReference type="GeneID" id="109006733"/>
<dbReference type="Pfam" id="PF00078">
    <property type="entry name" value="RVT_1"/>
    <property type="match status" value="1"/>
</dbReference>
<sequence length="176" mass="20009">MALKLDMSNAYDGIQWSFLRAVLYKLGFCRQWVELVMQCIETVSYEILVNDIPQESFHPTRGIRQGDPLSPYLFILCAKALSNLINQAEANGLIHGVPIAKGQLRISHLLFACDNLLFCKTNAIEWSKLFSLLRVYELASGQRLNLEKTSIMFSKNTTQVAQKYILSIAWMRSAMS</sequence>
<dbReference type="InterPro" id="IPR000477">
    <property type="entry name" value="RT_dom"/>
</dbReference>
<keyword evidence="1" id="KW-1185">Reference proteome</keyword>
<dbReference type="PANTHER" id="PTHR46890:SF48">
    <property type="entry name" value="RNA-DIRECTED DNA POLYMERASE"/>
    <property type="match status" value="1"/>
</dbReference>